<feature type="compositionally biased region" description="Polar residues" evidence="2">
    <location>
        <begin position="68"/>
        <end position="82"/>
    </location>
</feature>
<dbReference type="InParanoid" id="A0A2R5G6X5"/>
<keyword evidence="4" id="KW-1185">Reference proteome</keyword>
<name>A0A2R5G6X5_9STRA</name>
<keyword evidence="1" id="KW-0175">Coiled coil</keyword>
<proteinExistence type="predicted"/>
<accession>A0A2R5G6X5</accession>
<evidence type="ECO:0000313" key="3">
    <source>
        <dbReference type="EMBL" id="GBG23791.1"/>
    </source>
</evidence>
<comment type="caution">
    <text evidence="3">The sequence shown here is derived from an EMBL/GenBank/DDBJ whole genome shotgun (WGS) entry which is preliminary data.</text>
</comment>
<gene>
    <name evidence="3" type="ORF">FCC1311_000112</name>
</gene>
<dbReference type="EMBL" id="BEYU01000001">
    <property type="protein sequence ID" value="GBG23791.1"/>
    <property type="molecule type" value="Genomic_DNA"/>
</dbReference>
<feature type="region of interest" description="Disordered" evidence="2">
    <location>
        <begin position="62"/>
        <end position="85"/>
    </location>
</feature>
<evidence type="ECO:0000256" key="1">
    <source>
        <dbReference type="SAM" id="Coils"/>
    </source>
</evidence>
<sequence>MMDEAARGSETNPMEMLKSALENTHVDAEVIRLLRQDPSKHVWQPWEDTLEAKEAGAKAKVAARLAQGKSNQNNDQSPQSRDPSWLERWTGSTYVDAPEVGALRKEIESLDVDAARDAAFDAILELRKVREIFRQEFNEGFAGLRRENEQLRAQLERAHLAVPSTGGSPRAVANELEALICRSTQEMNLWAPTTWR</sequence>
<reference evidence="3 4" key="1">
    <citation type="submission" date="2017-12" db="EMBL/GenBank/DDBJ databases">
        <title>Sequencing, de novo assembly and annotation of complete genome of a new Thraustochytrid species, strain FCC1311.</title>
        <authorList>
            <person name="Sedici K."/>
            <person name="Godart F."/>
            <person name="Aiese Cigliano R."/>
            <person name="Sanseverino W."/>
            <person name="Barakat M."/>
            <person name="Ortet P."/>
            <person name="Marechal E."/>
            <person name="Cagnac O."/>
            <person name="Amato A."/>
        </authorList>
    </citation>
    <scope>NUCLEOTIDE SEQUENCE [LARGE SCALE GENOMIC DNA]</scope>
</reference>
<dbReference type="AlphaFoldDB" id="A0A2R5G6X5"/>
<evidence type="ECO:0000313" key="4">
    <source>
        <dbReference type="Proteomes" id="UP000241890"/>
    </source>
</evidence>
<feature type="coiled-coil region" evidence="1">
    <location>
        <begin position="134"/>
        <end position="161"/>
    </location>
</feature>
<protein>
    <submittedName>
        <fullName evidence="3">Uncharacterized protein</fullName>
    </submittedName>
</protein>
<dbReference type="Proteomes" id="UP000241890">
    <property type="component" value="Unassembled WGS sequence"/>
</dbReference>
<evidence type="ECO:0000256" key="2">
    <source>
        <dbReference type="SAM" id="MobiDB-lite"/>
    </source>
</evidence>
<organism evidence="3 4">
    <name type="scientific">Hondaea fermentalgiana</name>
    <dbReference type="NCBI Taxonomy" id="2315210"/>
    <lineage>
        <taxon>Eukaryota</taxon>
        <taxon>Sar</taxon>
        <taxon>Stramenopiles</taxon>
        <taxon>Bigyra</taxon>
        <taxon>Labyrinthulomycetes</taxon>
        <taxon>Thraustochytrida</taxon>
        <taxon>Thraustochytriidae</taxon>
        <taxon>Hondaea</taxon>
    </lineage>
</organism>